<sequence length="84" mass="9439">MGKRMTSAAFNGRVLIINLRGTDHPVSTHATLRSIPAFMRLAAAEPIDAQHTPEPATSHARRMRARWVRVDGVGLVCRWNYEDE</sequence>
<reference evidence="1 2" key="1">
    <citation type="submission" date="2020-04" db="EMBL/GenBank/DDBJ databases">
        <authorList>
            <person name="De Canck E."/>
        </authorList>
    </citation>
    <scope>NUCLEOTIDE SEQUENCE [LARGE SCALE GENOMIC DNA]</scope>
    <source>
        <strain evidence="1 2">LMG 29542</strain>
    </source>
</reference>
<keyword evidence="2" id="KW-1185">Reference proteome</keyword>
<gene>
    <name evidence="1" type="ORF">LMG29542_04183</name>
</gene>
<dbReference type="AlphaFoldDB" id="A0A6J5EA05"/>
<protein>
    <submittedName>
        <fullName evidence="1">Uncharacterized protein</fullName>
    </submittedName>
</protein>
<dbReference type="Proteomes" id="UP000494363">
    <property type="component" value="Unassembled WGS sequence"/>
</dbReference>
<evidence type="ECO:0000313" key="1">
    <source>
        <dbReference type="EMBL" id="CAB3761895.1"/>
    </source>
</evidence>
<evidence type="ECO:0000313" key="2">
    <source>
        <dbReference type="Proteomes" id="UP000494363"/>
    </source>
</evidence>
<organism evidence="1 2">
    <name type="scientific">Paraburkholderia humisilvae</name>
    <dbReference type="NCBI Taxonomy" id="627669"/>
    <lineage>
        <taxon>Bacteria</taxon>
        <taxon>Pseudomonadati</taxon>
        <taxon>Pseudomonadota</taxon>
        <taxon>Betaproteobacteria</taxon>
        <taxon>Burkholderiales</taxon>
        <taxon>Burkholderiaceae</taxon>
        <taxon>Paraburkholderia</taxon>
    </lineage>
</organism>
<accession>A0A6J5EA05</accession>
<dbReference type="EMBL" id="CADIKH010000019">
    <property type="protein sequence ID" value="CAB3761895.1"/>
    <property type="molecule type" value="Genomic_DNA"/>
</dbReference>
<name>A0A6J5EA05_9BURK</name>
<proteinExistence type="predicted"/>